<comment type="similarity">
    <text evidence="1">Belongs to the universal stress protein A family.</text>
</comment>
<accession>A0A381RY06</accession>
<gene>
    <name evidence="3" type="ORF">METZ01_LOCUS49589</name>
</gene>
<dbReference type="AlphaFoldDB" id="A0A381RY06"/>
<protein>
    <recommendedName>
        <fullName evidence="2">UspA domain-containing protein</fullName>
    </recommendedName>
</protein>
<name>A0A381RY06_9ZZZZ</name>
<evidence type="ECO:0000313" key="3">
    <source>
        <dbReference type="EMBL" id="SUZ96735.1"/>
    </source>
</evidence>
<proteinExistence type="inferred from homology"/>
<dbReference type="CDD" id="cd00293">
    <property type="entry name" value="USP-like"/>
    <property type="match status" value="1"/>
</dbReference>
<organism evidence="3">
    <name type="scientific">marine metagenome</name>
    <dbReference type="NCBI Taxonomy" id="408172"/>
    <lineage>
        <taxon>unclassified sequences</taxon>
        <taxon>metagenomes</taxon>
        <taxon>ecological metagenomes</taxon>
    </lineage>
</organism>
<dbReference type="PANTHER" id="PTHR46268:SF15">
    <property type="entry name" value="UNIVERSAL STRESS PROTEIN HP_0031"/>
    <property type="match status" value="1"/>
</dbReference>
<evidence type="ECO:0000259" key="2">
    <source>
        <dbReference type="Pfam" id="PF00582"/>
    </source>
</evidence>
<feature type="domain" description="UspA" evidence="2">
    <location>
        <begin position="177"/>
        <end position="294"/>
    </location>
</feature>
<dbReference type="SUPFAM" id="SSF52402">
    <property type="entry name" value="Adenine nucleotide alpha hydrolases-like"/>
    <property type="match status" value="1"/>
</dbReference>
<evidence type="ECO:0000256" key="1">
    <source>
        <dbReference type="ARBA" id="ARBA00008791"/>
    </source>
</evidence>
<dbReference type="InterPro" id="IPR006015">
    <property type="entry name" value="Universal_stress_UspA"/>
</dbReference>
<dbReference type="PRINTS" id="PR01438">
    <property type="entry name" value="UNVRSLSTRESS"/>
</dbReference>
<reference evidence="3" key="1">
    <citation type="submission" date="2018-05" db="EMBL/GenBank/DDBJ databases">
        <authorList>
            <person name="Lanie J.A."/>
            <person name="Ng W.-L."/>
            <person name="Kazmierczak K.M."/>
            <person name="Andrzejewski T.M."/>
            <person name="Davidsen T.M."/>
            <person name="Wayne K.J."/>
            <person name="Tettelin H."/>
            <person name="Glass J.I."/>
            <person name="Rusch D."/>
            <person name="Podicherti R."/>
            <person name="Tsui H.-C.T."/>
            <person name="Winkler M.E."/>
        </authorList>
    </citation>
    <scope>NUCLEOTIDE SEQUENCE</scope>
</reference>
<dbReference type="InterPro" id="IPR006016">
    <property type="entry name" value="UspA"/>
</dbReference>
<dbReference type="EMBL" id="UINC01002444">
    <property type="protein sequence ID" value="SUZ96735.1"/>
    <property type="molecule type" value="Genomic_DNA"/>
</dbReference>
<dbReference type="Pfam" id="PF00582">
    <property type="entry name" value="Usp"/>
    <property type="match status" value="1"/>
</dbReference>
<dbReference type="PANTHER" id="PTHR46268">
    <property type="entry name" value="STRESS RESPONSE PROTEIN NHAX"/>
    <property type="match status" value="1"/>
</dbReference>
<dbReference type="Gene3D" id="3.40.50.12370">
    <property type="match status" value="1"/>
</dbReference>
<sequence length="294" mass="32879">MKFLIAIGSKEYSESTLRVGMQIAKSFQAAVTIAYVGPKISDFSLPHVRLAQERMEEWDFDRPGVDVLEWAFNFLAENEYITPTTIESGFPKNTLVQTDGGRCELYLQGTISKDVNLILRNGDIISELRDEVNRGGFDVTIIGGSQKRRMAHDLIQYIGSSILIVNKYSQDKTYGLLLPVDDSMKTPQAVKYGVRVAQAFGIKVDLLTVSRTNEFGKGYRNAAKRAAKMMRRMGIEHESHFKHGDPVTIIRETAGNDHIIVMGTSTKNPIAKFFMGSKPLQILRSNSCPILIVK</sequence>